<feature type="transmembrane region" description="Helical" evidence="1">
    <location>
        <begin position="102"/>
        <end position="121"/>
    </location>
</feature>
<reference evidence="3" key="2">
    <citation type="submission" date="2025-08" db="UniProtKB">
        <authorList>
            <consortium name="Ensembl"/>
        </authorList>
    </citation>
    <scope>IDENTIFICATION</scope>
</reference>
<dbReference type="PANTHER" id="PTHR35982:SF1">
    <property type="entry name" value="SPIROCYCLASE, AVEC FAMILY"/>
    <property type="match status" value="1"/>
</dbReference>
<reference evidence="4" key="1">
    <citation type="submission" date="2003-08" db="EMBL/GenBank/DDBJ databases">
        <authorList>
            <person name="Birren B."/>
            <person name="Nusbaum C."/>
            <person name="Abebe A."/>
            <person name="Abouelleil A."/>
            <person name="Adekoya E."/>
            <person name="Ait-zahra M."/>
            <person name="Allen N."/>
            <person name="Allen T."/>
            <person name="An P."/>
            <person name="Anderson M."/>
            <person name="Anderson S."/>
            <person name="Arachchi H."/>
            <person name="Armbruster J."/>
            <person name="Bachantsang P."/>
            <person name="Baldwin J."/>
            <person name="Barry A."/>
            <person name="Bayul T."/>
            <person name="Blitshsteyn B."/>
            <person name="Bloom T."/>
            <person name="Blye J."/>
            <person name="Boguslavskiy L."/>
            <person name="Borowsky M."/>
            <person name="Boukhgalter B."/>
            <person name="Brunache A."/>
            <person name="Butler J."/>
            <person name="Calixte N."/>
            <person name="Calvo S."/>
            <person name="Camarata J."/>
            <person name="Campo K."/>
            <person name="Chang J."/>
            <person name="Cheshatsang Y."/>
            <person name="Citroen M."/>
            <person name="Collymore A."/>
            <person name="Considine T."/>
            <person name="Cook A."/>
            <person name="Cooke P."/>
            <person name="Corum B."/>
            <person name="Cuomo C."/>
            <person name="David R."/>
            <person name="Dawoe T."/>
            <person name="Degray S."/>
            <person name="Dodge S."/>
            <person name="Dooley K."/>
            <person name="Dorje P."/>
            <person name="Dorjee K."/>
            <person name="Dorris L."/>
            <person name="Duffey N."/>
            <person name="Dupes A."/>
            <person name="Elkins T."/>
            <person name="Engels R."/>
            <person name="Erickson J."/>
            <person name="Farina A."/>
            <person name="Faro S."/>
            <person name="Ferreira P."/>
            <person name="Fischer H."/>
            <person name="Fitzgerald M."/>
            <person name="Foley K."/>
            <person name="Gage D."/>
            <person name="Galagan J."/>
            <person name="Gearin G."/>
            <person name="Gnerre S."/>
            <person name="Gnirke A."/>
            <person name="Goyette A."/>
            <person name="Graham J."/>
            <person name="Grandbois E."/>
            <person name="Gyaltsen K."/>
            <person name="Hafez N."/>
            <person name="Hagopian D."/>
            <person name="Hagos B."/>
            <person name="Hall J."/>
            <person name="Hatcher B."/>
            <person name="Heller A."/>
            <person name="Higgins H."/>
            <person name="Honan T."/>
            <person name="Horn A."/>
            <person name="Houde N."/>
            <person name="Hughes L."/>
            <person name="Hulme W."/>
            <person name="Husby E."/>
            <person name="Iliev I."/>
            <person name="Jaffe D."/>
            <person name="Jones C."/>
            <person name="Kamal M."/>
            <person name="Kamat A."/>
            <person name="Kamvysselis M."/>
            <person name="Karlsson E."/>
            <person name="Kells C."/>
            <person name="Kieu A."/>
            <person name="Kisner P."/>
            <person name="Kodira C."/>
            <person name="Kulbokas E."/>
            <person name="Labutti K."/>
            <person name="Lama D."/>
            <person name="Landers T."/>
            <person name="Leger J."/>
            <person name="Levine S."/>
            <person name="Lewis D."/>
            <person name="Lewis T."/>
            <person name="Lindblad-toh K."/>
            <person name="Liu X."/>
            <person name="Lokyitsang T."/>
            <person name="Lokyitsang Y."/>
            <person name="Lucien O."/>
            <person name="Lui A."/>
            <person name="Ma L.J."/>
            <person name="Mabbitt R."/>
            <person name="Macdonald J."/>
            <person name="Maclean C."/>
            <person name="Major J."/>
            <person name="Manning J."/>
            <person name="Marabella R."/>
            <person name="Maru K."/>
            <person name="Matthews C."/>
            <person name="Mauceli E."/>
            <person name="Mccarthy M."/>
            <person name="Mcdonough S."/>
            <person name="Mcghee T."/>
            <person name="Meldrim J."/>
            <person name="Meneus L."/>
            <person name="Mesirov J."/>
            <person name="Mihalev A."/>
            <person name="Mihova T."/>
            <person name="Mikkelsen T."/>
            <person name="Mlenga V."/>
            <person name="Moru K."/>
            <person name="Mozes J."/>
            <person name="Mulrain L."/>
            <person name="Munson G."/>
            <person name="Naylor J."/>
            <person name="Newes C."/>
            <person name="Nguyen C."/>
            <person name="Nguyen N."/>
            <person name="Nguyen T."/>
            <person name="Nicol R."/>
            <person name="Nielsen C."/>
            <person name="Nizzari M."/>
            <person name="Norbu C."/>
            <person name="Norbu N."/>
            <person name="O'donnell P."/>
            <person name="Okoawo O."/>
            <person name="O'leary S."/>
            <person name="Omotosho B."/>
            <person name="O'neill K."/>
            <person name="Osman S."/>
            <person name="Parker S."/>
            <person name="Perrin D."/>
            <person name="Phunkhang P."/>
            <person name="Piqani B."/>
            <person name="Purcell S."/>
            <person name="Rachupka T."/>
            <person name="Ramasamy U."/>
            <person name="Rameau R."/>
            <person name="Ray V."/>
            <person name="Raymond C."/>
            <person name="Retta R."/>
            <person name="Richardson S."/>
            <person name="Rise C."/>
            <person name="Rodriguez J."/>
            <person name="Rogers J."/>
            <person name="Rogov P."/>
            <person name="Rutman M."/>
            <person name="Schupbach R."/>
            <person name="Seaman C."/>
            <person name="Settipalli S."/>
            <person name="Sharpe T."/>
            <person name="Sheridan J."/>
            <person name="Sherpa N."/>
            <person name="Shi J."/>
            <person name="Smirnov S."/>
            <person name="Smith C."/>
            <person name="Sougnez C."/>
            <person name="Spencer B."/>
            <person name="Stalker J."/>
            <person name="Stange-thomann N."/>
            <person name="Stavropoulos S."/>
            <person name="Stetson K."/>
            <person name="Stone C."/>
            <person name="Stone S."/>
            <person name="Stubbs M."/>
            <person name="Talamas J."/>
            <person name="Tchuinga P."/>
            <person name="Tenzing P."/>
            <person name="Tesfaye S."/>
            <person name="Theodore J."/>
            <person name="Thoulutsang Y."/>
            <person name="Topham K."/>
            <person name="Towey S."/>
            <person name="Tsamla T."/>
            <person name="Tsomo N."/>
            <person name="Vallee D."/>
            <person name="Vassiliev H."/>
            <person name="Venkataraman V."/>
            <person name="Vinson J."/>
            <person name="Vo A."/>
            <person name="Wade C."/>
            <person name="Wang S."/>
            <person name="Wangchuk T."/>
            <person name="Wangdi T."/>
            <person name="Whittaker C."/>
            <person name="Wilkinson J."/>
            <person name="Wu Y."/>
            <person name="Wyman D."/>
            <person name="Yadav S."/>
            <person name="Yang S."/>
            <person name="Yang X."/>
            <person name="Yeager S."/>
            <person name="Yee E."/>
            <person name="Young G."/>
            <person name="Zainoun J."/>
            <person name="Zembeck L."/>
            <person name="Zimmer A."/>
            <person name="Zody M."/>
            <person name="Lander E."/>
        </authorList>
    </citation>
    <scope>NUCLEOTIDE SEQUENCE [LARGE SCALE GENOMIC DNA]</scope>
</reference>
<feature type="domain" description="DUF7802" evidence="2">
    <location>
        <begin position="8"/>
        <end position="415"/>
    </location>
</feature>
<feature type="transmembrane region" description="Helical" evidence="1">
    <location>
        <begin position="62"/>
        <end position="82"/>
    </location>
</feature>
<feature type="transmembrane region" description="Helical" evidence="1">
    <location>
        <begin position="133"/>
        <end position="157"/>
    </location>
</feature>
<keyword evidence="1" id="KW-0812">Transmembrane</keyword>
<reference evidence="3" key="3">
    <citation type="submission" date="2025-09" db="UniProtKB">
        <authorList>
            <consortium name="Ensembl"/>
        </authorList>
    </citation>
    <scope>IDENTIFICATION</scope>
</reference>
<evidence type="ECO:0000259" key="2">
    <source>
        <dbReference type="Pfam" id="PF25085"/>
    </source>
</evidence>
<dbReference type="eggNOG" id="ENOG502R6NE">
    <property type="taxonomic scope" value="Eukaryota"/>
</dbReference>
<evidence type="ECO:0000313" key="4">
    <source>
        <dbReference type="Proteomes" id="UP000007875"/>
    </source>
</evidence>
<dbReference type="PANTHER" id="PTHR35982">
    <property type="entry name" value="AGAP005361-PA"/>
    <property type="match status" value="1"/>
</dbReference>
<evidence type="ECO:0000256" key="1">
    <source>
        <dbReference type="SAM" id="Phobius"/>
    </source>
</evidence>
<dbReference type="GeneTree" id="ENSGT00530000065063"/>
<protein>
    <recommendedName>
        <fullName evidence="2">DUF7802 domain-containing protein</fullName>
    </recommendedName>
</protein>
<dbReference type="Ensembl" id="ENSCSAVT00000013825.1">
    <property type="protein sequence ID" value="ENSCSAVP00000013668.1"/>
    <property type="gene ID" value="ENSCSAVG00000008020.1"/>
</dbReference>
<keyword evidence="1" id="KW-1133">Transmembrane helix</keyword>
<feature type="transmembrane region" description="Helical" evidence="1">
    <location>
        <begin position="34"/>
        <end position="53"/>
    </location>
</feature>
<name>H2Z7V6_CIOSA</name>
<keyword evidence="4" id="KW-1185">Reference proteome</keyword>
<dbReference type="Pfam" id="PF25085">
    <property type="entry name" value="DUF7802"/>
    <property type="match status" value="1"/>
</dbReference>
<feature type="transmembrane region" description="Helical" evidence="1">
    <location>
        <begin position="397"/>
        <end position="417"/>
    </location>
</feature>
<dbReference type="Proteomes" id="UP000007875">
    <property type="component" value="Unassembled WGS sequence"/>
</dbReference>
<dbReference type="HOGENOM" id="CLU_039555_0_0_1"/>
<organism evidence="3 4">
    <name type="scientific">Ciona savignyi</name>
    <name type="common">Pacific transparent sea squirt</name>
    <dbReference type="NCBI Taxonomy" id="51511"/>
    <lineage>
        <taxon>Eukaryota</taxon>
        <taxon>Metazoa</taxon>
        <taxon>Chordata</taxon>
        <taxon>Tunicata</taxon>
        <taxon>Ascidiacea</taxon>
        <taxon>Phlebobranchia</taxon>
        <taxon>Cionidae</taxon>
        <taxon>Ciona</taxon>
    </lineage>
</organism>
<dbReference type="OMA" id="HASFACS"/>
<dbReference type="InterPro" id="IPR056704">
    <property type="entry name" value="DUF7802"/>
</dbReference>
<dbReference type="AlphaFoldDB" id="H2Z7V6"/>
<feature type="transmembrane region" description="Helical" evidence="1">
    <location>
        <begin position="177"/>
        <end position="194"/>
    </location>
</feature>
<proteinExistence type="predicted"/>
<dbReference type="InParanoid" id="H2Z7V6"/>
<sequence>MEHITEEKLWQWQDWFVRVNNPTIPEMWENQPTFLLANVLYLLMAFMSLKFAVRHGWNSRYVYMWFAALLHGIVTEVIVYHLPDVNNFWHSQTPIIFIGQRFPLYIVLFYPATITHAYIAAEHLKLPWWAEPFAVGLFDVLIDFPYDIMGIKLLWWTWHDTDPNLEDRHYWVPWTSYFFHMAFHSSFAALLNGSRYMLTGNSDKAIASGGFVREFACVFITGMFSMATAVIFQMLPIYHGLKDGFGIHTEIIMFIVFALYFGIVYWKDRTPSPEARENRNMTLKRWFSNESSSVLTIYYIFYAILVVFAKPENERSFGMHEPLGSADVRVEQYATSGVVYSKQKYLDPLNYDEGYFDFSCADFEGVPGAPNVTARPEIIGKQWYTICGTPYKSHAEYVVVVWSFCALAVYAFYNAFARSAHPRVAGRRKPTYGRENGKKFK</sequence>
<feature type="transmembrane region" description="Helical" evidence="1">
    <location>
        <begin position="245"/>
        <end position="266"/>
    </location>
</feature>
<evidence type="ECO:0000313" key="3">
    <source>
        <dbReference type="Ensembl" id="ENSCSAVP00000013668.1"/>
    </source>
</evidence>
<accession>H2Z7V6</accession>
<feature type="transmembrane region" description="Helical" evidence="1">
    <location>
        <begin position="215"/>
        <end position="239"/>
    </location>
</feature>
<keyword evidence="1" id="KW-0472">Membrane</keyword>
<feature type="transmembrane region" description="Helical" evidence="1">
    <location>
        <begin position="287"/>
        <end position="309"/>
    </location>
</feature>